<keyword evidence="5" id="KW-0256">Endoplasmic reticulum</keyword>
<feature type="compositionally biased region" description="Basic and acidic residues" evidence="16">
    <location>
        <begin position="696"/>
        <end position="707"/>
    </location>
</feature>
<feature type="compositionally biased region" description="Polar residues" evidence="16">
    <location>
        <begin position="235"/>
        <end position="259"/>
    </location>
</feature>
<evidence type="ECO:0000256" key="5">
    <source>
        <dbReference type="ARBA" id="ARBA00022824"/>
    </source>
</evidence>
<evidence type="ECO:0000256" key="12">
    <source>
        <dbReference type="ARBA" id="ARBA00055064"/>
    </source>
</evidence>
<dbReference type="Proteomes" id="UP001228049">
    <property type="component" value="Unassembled WGS sequence"/>
</dbReference>
<reference evidence="18" key="1">
    <citation type="submission" date="2023-04" db="EMBL/GenBank/DDBJ databases">
        <title>Chromosome-level genome of Chaenocephalus aceratus.</title>
        <authorList>
            <person name="Park H."/>
        </authorList>
    </citation>
    <scope>NUCLEOTIDE SEQUENCE</scope>
    <source>
        <strain evidence="18">DE</strain>
        <tissue evidence="18">Muscle</tissue>
    </source>
</reference>
<keyword evidence="9" id="KW-0472">Membrane</keyword>
<feature type="compositionally biased region" description="Pro residues" evidence="16">
    <location>
        <begin position="10"/>
        <end position="22"/>
    </location>
</feature>
<keyword evidence="3" id="KW-0812">Transmembrane</keyword>
<name>A0AAD9EW90_DISEL</name>
<protein>
    <recommendedName>
        <fullName evidence="13">SUN domain-containing ossification factor</fullName>
    </recommendedName>
    <alternativeName>
        <fullName evidence="15">Membrane protein CH1</fullName>
    </alternativeName>
    <alternativeName>
        <fullName evidence="14">SUN-like protein 1</fullName>
    </alternativeName>
</protein>
<feature type="compositionally biased region" description="Acidic residues" evidence="16">
    <location>
        <begin position="215"/>
        <end position="234"/>
    </location>
</feature>
<feature type="compositionally biased region" description="Basic and acidic residues" evidence="16">
    <location>
        <begin position="270"/>
        <end position="282"/>
    </location>
</feature>
<feature type="compositionally biased region" description="Pro residues" evidence="16">
    <location>
        <begin position="805"/>
        <end position="817"/>
    </location>
</feature>
<feature type="compositionally biased region" description="Polar residues" evidence="16">
    <location>
        <begin position="787"/>
        <end position="804"/>
    </location>
</feature>
<evidence type="ECO:0000256" key="8">
    <source>
        <dbReference type="ARBA" id="ARBA00023054"/>
    </source>
</evidence>
<keyword evidence="1" id="KW-0217">Developmental protein</keyword>
<dbReference type="EMBL" id="JASDAP010000026">
    <property type="protein sequence ID" value="KAK1879802.1"/>
    <property type="molecule type" value="Genomic_DNA"/>
</dbReference>
<evidence type="ECO:0000256" key="2">
    <source>
        <dbReference type="ARBA" id="ARBA00022553"/>
    </source>
</evidence>
<evidence type="ECO:0000256" key="16">
    <source>
        <dbReference type="SAM" id="MobiDB-lite"/>
    </source>
</evidence>
<dbReference type="FunFam" id="2.60.120.260:FF:000024">
    <property type="entry name" value="SUN domain containing ossification factor"/>
    <property type="match status" value="1"/>
</dbReference>
<comment type="caution">
    <text evidence="18">The sequence shown here is derived from an EMBL/GenBank/DDBJ whole genome shotgun (WGS) entry which is preliminary data.</text>
</comment>
<evidence type="ECO:0000256" key="15">
    <source>
        <dbReference type="ARBA" id="ARBA00081911"/>
    </source>
</evidence>
<dbReference type="PROSITE" id="PS51469">
    <property type="entry name" value="SUN"/>
    <property type="match status" value="1"/>
</dbReference>
<keyword evidence="10" id="KW-0325">Glycoprotein</keyword>
<organism evidence="18 19">
    <name type="scientific">Dissostichus eleginoides</name>
    <name type="common">Patagonian toothfish</name>
    <name type="synonym">Dissostichus amissus</name>
    <dbReference type="NCBI Taxonomy" id="100907"/>
    <lineage>
        <taxon>Eukaryota</taxon>
        <taxon>Metazoa</taxon>
        <taxon>Chordata</taxon>
        <taxon>Craniata</taxon>
        <taxon>Vertebrata</taxon>
        <taxon>Euteleostomi</taxon>
        <taxon>Actinopterygii</taxon>
        <taxon>Neopterygii</taxon>
        <taxon>Teleostei</taxon>
        <taxon>Neoteleostei</taxon>
        <taxon>Acanthomorphata</taxon>
        <taxon>Eupercaria</taxon>
        <taxon>Perciformes</taxon>
        <taxon>Notothenioidei</taxon>
        <taxon>Nototheniidae</taxon>
        <taxon>Dissostichus</taxon>
    </lineage>
</organism>
<evidence type="ECO:0000313" key="19">
    <source>
        <dbReference type="Proteomes" id="UP001228049"/>
    </source>
</evidence>
<accession>A0AAD9EW90</accession>
<dbReference type="GO" id="GO:0046850">
    <property type="term" value="P:regulation of bone remodeling"/>
    <property type="evidence" value="ECO:0007669"/>
    <property type="project" value="TreeGrafter"/>
</dbReference>
<comment type="subcellular location">
    <subcellularLocation>
        <location evidence="11">Rough endoplasmic reticulum membrane</location>
        <topology evidence="11">Single-pass type I membrane protein</topology>
    </subcellularLocation>
</comment>
<evidence type="ECO:0000256" key="14">
    <source>
        <dbReference type="ARBA" id="ARBA00075366"/>
    </source>
</evidence>
<gene>
    <name evidence="18" type="ORF">KUDE01_027918</name>
</gene>
<dbReference type="InterPro" id="IPR012919">
    <property type="entry name" value="SUN_dom"/>
</dbReference>
<keyword evidence="4" id="KW-0732">Signal</keyword>
<feature type="region of interest" description="Disordered" evidence="16">
    <location>
        <begin position="851"/>
        <end position="886"/>
    </location>
</feature>
<evidence type="ECO:0000256" key="1">
    <source>
        <dbReference type="ARBA" id="ARBA00022473"/>
    </source>
</evidence>
<dbReference type="GO" id="GO:0034975">
    <property type="term" value="P:protein folding in endoplasmic reticulum"/>
    <property type="evidence" value="ECO:0007669"/>
    <property type="project" value="TreeGrafter"/>
</dbReference>
<evidence type="ECO:0000313" key="18">
    <source>
        <dbReference type="EMBL" id="KAK1879802.1"/>
    </source>
</evidence>
<feature type="compositionally biased region" description="Basic and acidic residues" evidence="16">
    <location>
        <begin position="152"/>
        <end position="161"/>
    </location>
</feature>
<feature type="region of interest" description="Disordered" evidence="16">
    <location>
        <begin position="592"/>
        <end position="820"/>
    </location>
</feature>
<evidence type="ECO:0000256" key="11">
    <source>
        <dbReference type="ARBA" id="ARBA00034697"/>
    </source>
</evidence>
<feature type="compositionally biased region" description="Polar residues" evidence="16">
    <location>
        <begin position="681"/>
        <end position="692"/>
    </location>
</feature>
<feature type="domain" description="SUN" evidence="17">
    <location>
        <begin position="322"/>
        <end position="492"/>
    </location>
</feature>
<dbReference type="GO" id="GO:0030867">
    <property type="term" value="C:rough endoplasmic reticulum membrane"/>
    <property type="evidence" value="ECO:0007669"/>
    <property type="project" value="UniProtKB-SubCell"/>
</dbReference>
<dbReference type="GO" id="GO:0001503">
    <property type="term" value="P:ossification"/>
    <property type="evidence" value="ECO:0007669"/>
    <property type="project" value="UniProtKB-KW"/>
</dbReference>
<keyword evidence="8" id="KW-0175">Coiled coil</keyword>
<dbReference type="PANTHER" id="PTHR12953:SF0">
    <property type="entry name" value="SUN DOMAIN-CONTAINING OSSIFICATION FACTOR"/>
    <property type="match status" value="1"/>
</dbReference>
<evidence type="ECO:0000256" key="7">
    <source>
        <dbReference type="ARBA" id="ARBA00022989"/>
    </source>
</evidence>
<evidence type="ECO:0000256" key="9">
    <source>
        <dbReference type="ARBA" id="ARBA00023136"/>
    </source>
</evidence>
<feature type="compositionally biased region" description="Acidic residues" evidence="16">
    <location>
        <begin position="500"/>
        <end position="515"/>
    </location>
</feature>
<dbReference type="Pfam" id="PF07738">
    <property type="entry name" value="Sad1_UNC"/>
    <property type="match status" value="1"/>
</dbReference>
<feature type="compositionally biased region" description="Polar residues" evidence="16">
    <location>
        <begin position="872"/>
        <end position="886"/>
    </location>
</feature>
<keyword evidence="7" id="KW-1133">Transmembrane helix</keyword>
<sequence>MSSGQRPAPRGAPPPPNRPGPLGPFNNTAESPQAPSRPNRAPPSIPSADTDVFDPFDPQFPARYPSCYVGCTETQREAQRPVSSQDLSSEEESGEEIHHHKVEESLIFPAQSLSDNEKWMEDDRQKEDETAQEVDEKQYLEAFGEEELPADEEWKHEKEISLPETEPEQISENPPPETSATQDQDSAPPLAPSDPGSDITAEPEDNSNILNLQETDCEELEDEKEGEGEEDNPFDNESSPPIVLENTSNVHTAGTNTHIDQALSPPAAHGTEHLETNTSHELEEQDPSPPAITGTDSSASSKDPEDIPTFDEWSRKMMEMENGKTRSTHTSNNGAPPVVKKVQKNFNNYASVECGAKILGSNPEAKSTSAILKENMDMYMLNPCSNKIWFIIELCEPIQVKQLDIANFELFSSTPKDFLVSISDRYPTNKWLKLGTFHARDERTVQSFPLDEHLYAKYVKMFTKYIKVELVSHFGSEHFCPLSLIRVFGTSMVEEYEEIADPAERPDDQDDDLDDPAGYTPGEAELSNNLIGSAKDVILNMVNNIAVNVLGGGQEMQGNISSLEVNTTESSPILETTSQTTDLTIVPQSEVEDILPDPDSPATEAPSSETPTAETIEQELPPVEENIIVPLEKNEEEHISSTITLLDKEEEPDEEKDKKDERKKRQCQTVNRKQVIPPIQTPSWQLPLSPSASPEPHIEEHQPHEEEQASEQEPESGAETPGTDEESHKESMSEPSLLEPSQTSILPTVADSSPAKPTPIVETPQMSSEEPEKSQDVPDEEKIEPSDSPTNSIFIRQMNPKFSNPSPPHLDPDPPIVPEGGDIEAQDSVIELEPSGGHVVVTETKLDDFAEDFSSSSSGGKPAVSDIYAETPNGTEPNGNPVHGSSQKESVFMRLNNRIKALEMNMSLSGRYLEQLSQRYRKQMDEMQKAFNQTIIKLQNTSRIAEEQDQRQTDSIQVLQGQLENVTQLVLNLSVRVSQLQSDVSDRQNYLLLSLLLCLCLGLLLCANHCRFSDDPPTSEPEPPPSKSYTFCCPERQFSSCGETGLKRSASYPLIQSLIAEGPDMLHAGETQSLCPANRKRRRRKMKPLEKVETLKPSFHAATELCNGAVVCNGVPVSTHPIPFTKRLLQPMFRDSPSEGSSEGSSHSDDPSFCGITTACNRICDGLPQPRTRAEKRALRRGRPKPSCAVVDLIQVPRRGRADEMPISTIHDLMKRHTEQRSGTYGVNVPLSGPV</sequence>
<dbReference type="Gene3D" id="2.60.120.260">
    <property type="entry name" value="Galactose-binding domain-like"/>
    <property type="match status" value="1"/>
</dbReference>
<dbReference type="PANTHER" id="PTHR12953">
    <property type="entry name" value="MEMBRANE PROTEIN CH1 RELATED"/>
    <property type="match status" value="1"/>
</dbReference>
<dbReference type="InterPro" id="IPR045120">
    <property type="entry name" value="Suco/Slp1-like"/>
</dbReference>
<evidence type="ECO:0000256" key="10">
    <source>
        <dbReference type="ARBA" id="ARBA00023180"/>
    </source>
</evidence>
<evidence type="ECO:0000259" key="17">
    <source>
        <dbReference type="PROSITE" id="PS51469"/>
    </source>
</evidence>
<feature type="region of interest" description="Disordered" evidence="16">
    <location>
        <begin position="1"/>
        <end position="309"/>
    </location>
</feature>
<evidence type="ECO:0000256" key="4">
    <source>
        <dbReference type="ARBA" id="ARBA00022729"/>
    </source>
</evidence>
<dbReference type="AlphaFoldDB" id="A0AAD9EW90"/>
<keyword evidence="6" id="KW-0892">Osteogenesis</keyword>
<keyword evidence="2" id="KW-0597">Phosphoprotein</keyword>
<proteinExistence type="predicted"/>
<feature type="compositionally biased region" description="Basic and acidic residues" evidence="16">
    <location>
        <begin position="115"/>
        <end position="139"/>
    </location>
</feature>
<keyword evidence="19" id="KW-1185">Reference proteome</keyword>
<feature type="region of interest" description="Disordered" evidence="16">
    <location>
        <begin position="500"/>
        <end position="525"/>
    </location>
</feature>
<evidence type="ECO:0000256" key="3">
    <source>
        <dbReference type="ARBA" id="ARBA00022692"/>
    </source>
</evidence>
<feature type="compositionally biased region" description="Basic and acidic residues" evidence="16">
    <location>
        <begin position="95"/>
        <end position="104"/>
    </location>
</feature>
<comment type="function">
    <text evidence="12">Required for bone modeling during late embryogenesis. Regulates type I collagen synthesis in osteoblasts during their postnatal maturation.</text>
</comment>
<evidence type="ECO:0000256" key="6">
    <source>
        <dbReference type="ARBA" id="ARBA00022855"/>
    </source>
</evidence>
<feature type="compositionally biased region" description="Polar residues" evidence="16">
    <location>
        <begin position="605"/>
        <end position="615"/>
    </location>
</feature>
<feature type="compositionally biased region" description="Polar residues" evidence="16">
    <location>
        <begin position="168"/>
        <end position="185"/>
    </location>
</feature>
<evidence type="ECO:0000256" key="13">
    <source>
        <dbReference type="ARBA" id="ARBA00067685"/>
    </source>
</evidence>